<feature type="compositionally biased region" description="Low complexity" evidence="1">
    <location>
        <begin position="881"/>
        <end position="914"/>
    </location>
</feature>
<dbReference type="GeneID" id="108009524"/>
<dbReference type="InterPro" id="IPR052976">
    <property type="entry name" value="Scoloptoxin-like"/>
</dbReference>
<proteinExistence type="predicted"/>
<dbReference type="InterPro" id="IPR036508">
    <property type="entry name" value="Chitin-bd_dom_sf"/>
</dbReference>
<keyword evidence="4" id="KW-1185">Reference proteome</keyword>
<feature type="compositionally biased region" description="Low complexity" evidence="1">
    <location>
        <begin position="998"/>
        <end position="1024"/>
    </location>
</feature>
<dbReference type="Pfam" id="PF01607">
    <property type="entry name" value="CBM_14"/>
    <property type="match status" value="1"/>
</dbReference>
<keyword evidence="2" id="KW-0732">Signal</keyword>
<evidence type="ECO:0000313" key="4">
    <source>
        <dbReference type="Proteomes" id="UP001652628"/>
    </source>
</evidence>
<feature type="region of interest" description="Disordered" evidence="1">
    <location>
        <begin position="1221"/>
        <end position="1241"/>
    </location>
</feature>
<evidence type="ECO:0000313" key="5">
    <source>
        <dbReference type="RefSeq" id="XP_036668996.2"/>
    </source>
</evidence>
<dbReference type="SUPFAM" id="SSF57625">
    <property type="entry name" value="Invertebrate chitin-binding proteins"/>
    <property type="match status" value="1"/>
</dbReference>
<feature type="compositionally biased region" description="Low complexity" evidence="1">
    <location>
        <begin position="771"/>
        <end position="787"/>
    </location>
</feature>
<dbReference type="SMART" id="SM00494">
    <property type="entry name" value="ChtBD2"/>
    <property type="match status" value="1"/>
</dbReference>
<sequence>MWPPSSCLWLAPLVLLLVGVVQGQSSSREHFEDADKSSEYTDQQFDLRHTIPGEPGLDYPILSAPPKTSFVCKGRHEGYYADVESRCQAFRICAHTARTPQGFGFLCPNGTLFSQKNFVCDWYRNVNCDESERFYEMNEEKSVGSTHEMMERVRHMMEYPMKTISKALQQTQSQSPNPHQSFSKDLSAASGVLSQPAVIKPIDVQETQVVGRGEAIKSEPLNPVKTGSATLENEDEGIYVNSLGELSSDPGIQFDHTNAHIVAEYPREYHYQKQKNFAERVNAGLEILTDSESNSGEVMAPEYIKHIRNTKDEAVQLDLVSNINNLLDEVSTDVDPSVSGYQSMAPPKVKQPFRFLSRGFSMQREGNGKGSSSTGYGYIKPKQTPSTVRFTPNEIPAEDHKSIEHKHKFLKTTSTTSSTTSTTTESVEQLLIAPTLLPAEDEEVTTSAAPEVTYTSTSAAEPLSFLAPPPAEVVSTGDEPAFESIGQAAALTGSLPISEDIVHVEQSPESAEKQDVHHEAAKLLLAGVQLTSHNEEKALERNQIEVTSTTTSSPITPVMLTSTEVVTEISSIQERIRGYRRNRPGAKLKRAHIRPLPTVRTTTTSTTPKSTATTKSYLERLAASRLRLSRLSQATRSTTKATTTTLPSTTTAPTTTTTVSSFQQLRGGADPGPNKKLAVRDLERETRIAPSKANWDTVHSNLQRFQVLRGNRVYTPATRAPVSNVGITSSTTSTTTTPRSYIQATSQRSTVTINRGKNRFSNFKTQAPVQRTRGTTTPRSTTLRPTSSLSSLNQHISALASNYNAGYSYNPATQTPQISKPIQQSQQSPSQVYATHTADDFAGHASQFQTTSSLSPASAFLSFDKLTRAIVDESVLQNFKSAQSQGSHQQQQQQRQQQQQHQVVKQQHHSFSSSYVKPAAAPAISTLTAPPRPQQTAQLPEISPPPGIVIARAEGQRIAPNSASNIISNLATQSPVTNNQGNSYVSLNDFLNNKFGQSPASSSSNIASASTLQQQQRVPQQQQHYQQQTIQQQQVQKQPVQQQRQSVQQQHQSVQQQHQSVQQQHQSIHQQHQSVQQQHQSIQQQHQSSVQQQRQPVQQQLSFISQQYQPPQQQTIYQQYQQPQQQQHFHQQQQQRPTIHTIQQPYLTPNIFVPYQQQQQQLPQFPPLAPPVAVSSGNIAQGPVIAGRHVDHLNIQLPTLGNGLIPGLQLAQKRSDVSASQLQLTDSTGKASLSGGSGKSRERAFYAGRTSYDVPQSSVGRLPNDVTQQLRRRLRRF</sequence>
<dbReference type="PANTHER" id="PTHR22933:SF42">
    <property type="entry name" value="FI18455P1-RELATED"/>
    <property type="match status" value="1"/>
</dbReference>
<dbReference type="GO" id="GO:0008061">
    <property type="term" value="F:chitin binding"/>
    <property type="evidence" value="ECO:0007669"/>
    <property type="project" value="InterPro"/>
</dbReference>
<dbReference type="RefSeq" id="XP_036668996.2">
    <property type="nucleotide sequence ID" value="XM_036813101.3"/>
</dbReference>
<protein>
    <submittedName>
        <fullName evidence="5">Uncharacterized protein isoform X1</fullName>
    </submittedName>
</protein>
<feature type="region of interest" description="Disordered" evidence="1">
    <location>
        <begin position="996"/>
        <end position="1024"/>
    </location>
</feature>
<feature type="region of interest" description="Disordered" evidence="1">
    <location>
        <begin position="811"/>
        <end position="833"/>
    </location>
</feature>
<accession>A0AB40A0E9</accession>
<feature type="region of interest" description="Disordered" evidence="1">
    <location>
        <begin position="632"/>
        <end position="656"/>
    </location>
</feature>
<reference evidence="5" key="1">
    <citation type="submission" date="2025-08" db="UniProtKB">
        <authorList>
            <consortium name="RefSeq"/>
        </authorList>
    </citation>
    <scope>IDENTIFICATION</scope>
</reference>
<dbReference type="GO" id="GO:0005576">
    <property type="term" value="C:extracellular region"/>
    <property type="evidence" value="ECO:0007669"/>
    <property type="project" value="InterPro"/>
</dbReference>
<name>A0AB40A0E9_DROSZ</name>
<feature type="compositionally biased region" description="Low complexity" evidence="1">
    <location>
        <begin position="813"/>
        <end position="831"/>
    </location>
</feature>
<dbReference type="PANTHER" id="PTHR22933">
    <property type="entry name" value="FI18007P1-RELATED"/>
    <property type="match status" value="1"/>
</dbReference>
<evidence type="ECO:0000256" key="2">
    <source>
        <dbReference type="SAM" id="SignalP"/>
    </source>
</evidence>
<dbReference type="Gene3D" id="2.170.140.10">
    <property type="entry name" value="Chitin binding domain"/>
    <property type="match status" value="1"/>
</dbReference>
<dbReference type="InterPro" id="IPR002557">
    <property type="entry name" value="Chitin-bd_dom"/>
</dbReference>
<evidence type="ECO:0000256" key="1">
    <source>
        <dbReference type="SAM" id="MobiDB-lite"/>
    </source>
</evidence>
<feature type="region of interest" description="Disordered" evidence="1">
    <location>
        <begin position="768"/>
        <end position="787"/>
    </location>
</feature>
<dbReference type="PROSITE" id="PS50940">
    <property type="entry name" value="CHIT_BIND_II"/>
    <property type="match status" value="1"/>
</dbReference>
<feature type="domain" description="Chitin-binding type-2" evidence="3">
    <location>
        <begin position="69"/>
        <end position="130"/>
    </location>
</feature>
<organism evidence="4 5">
    <name type="scientific">Drosophila suzukii</name>
    <name type="common">Spotted-wing drosophila fruit fly</name>
    <dbReference type="NCBI Taxonomy" id="28584"/>
    <lineage>
        <taxon>Eukaryota</taxon>
        <taxon>Metazoa</taxon>
        <taxon>Ecdysozoa</taxon>
        <taxon>Arthropoda</taxon>
        <taxon>Hexapoda</taxon>
        <taxon>Insecta</taxon>
        <taxon>Pterygota</taxon>
        <taxon>Neoptera</taxon>
        <taxon>Endopterygota</taxon>
        <taxon>Diptera</taxon>
        <taxon>Brachycera</taxon>
        <taxon>Muscomorpha</taxon>
        <taxon>Ephydroidea</taxon>
        <taxon>Drosophilidae</taxon>
        <taxon>Drosophila</taxon>
        <taxon>Sophophora</taxon>
    </lineage>
</organism>
<feature type="signal peptide" evidence="2">
    <location>
        <begin position="1"/>
        <end position="23"/>
    </location>
</feature>
<feature type="region of interest" description="Disordered" evidence="1">
    <location>
        <begin position="1044"/>
        <end position="1091"/>
    </location>
</feature>
<dbReference type="Proteomes" id="UP001652628">
    <property type="component" value="Chromosome 2R"/>
</dbReference>
<gene>
    <name evidence="5" type="primary">LOC108009524</name>
</gene>
<feature type="region of interest" description="Disordered" evidence="1">
    <location>
        <begin position="362"/>
        <end position="392"/>
    </location>
</feature>
<feature type="region of interest" description="Disordered" evidence="1">
    <location>
        <begin position="881"/>
        <end position="947"/>
    </location>
</feature>
<evidence type="ECO:0000259" key="3">
    <source>
        <dbReference type="PROSITE" id="PS50940"/>
    </source>
</evidence>
<feature type="chain" id="PRO_5046843198" evidence="2">
    <location>
        <begin position="24"/>
        <end position="1277"/>
    </location>
</feature>
<feature type="region of interest" description="Disordered" evidence="1">
    <location>
        <begin position="1115"/>
        <end position="1137"/>
    </location>
</feature>
<dbReference type="AlphaFoldDB" id="A0AB40A0E9"/>